<feature type="compositionally biased region" description="Polar residues" evidence="1">
    <location>
        <begin position="1"/>
        <end position="12"/>
    </location>
</feature>
<dbReference type="Proteomes" id="UP000235388">
    <property type="component" value="Unassembled WGS sequence"/>
</dbReference>
<feature type="region of interest" description="Disordered" evidence="1">
    <location>
        <begin position="1"/>
        <end position="101"/>
    </location>
</feature>
<feature type="compositionally biased region" description="Polar residues" evidence="1">
    <location>
        <begin position="53"/>
        <end position="101"/>
    </location>
</feature>
<protein>
    <submittedName>
        <fullName evidence="2">Uncharacterized protein</fullName>
    </submittedName>
</protein>
<name>A0A2N5S5Q6_9BASI</name>
<evidence type="ECO:0000313" key="3">
    <source>
        <dbReference type="Proteomes" id="UP000235388"/>
    </source>
</evidence>
<dbReference type="EMBL" id="PGCJ01001154">
    <property type="protein sequence ID" value="PLW08556.1"/>
    <property type="molecule type" value="Genomic_DNA"/>
</dbReference>
<keyword evidence="3" id="KW-1185">Reference proteome</keyword>
<evidence type="ECO:0000256" key="1">
    <source>
        <dbReference type="SAM" id="MobiDB-lite"/>
    </source>
</evidence>
<sequence length="101" mass="10984">MSSNHPNYTYLSHPSGILHLGTGSSYSRAGTGSAGQAPSGHTQQTPHLDHLTTNRLARNSTHNHMAGNMSNYQRNTQQHFNQPSSDSTYCTTPSNFTSSIH</sequence>
<gene>
    <name evidence="2" type="ORF">PCANC_26228</name>
</gene>
<dbReference type="AlphaFoldDB" id="A0A2N5S5Q6"/>
<proteinExistence type="predicted"/>
<accession>A0A2N5S5Q6</accession>
<reference evidence="2 3" key="1">
    <citation type="submission" date="2017-11" db="EMBL/GenBank/DDBJ databases">
        <title>De novo assembly and phasing of dikaryotic genomes from two isolates of Puccinia coronata f. sp. avenae, the causal agent of oat crown rust.</title>
        <authorList>
            <person name="Miller M.E."/>
            <person name="Zhang Y."/>
            <person name="Omidvar V."/>
            <person name="Sperschneider J."/>
            <person name="Schwessinger B."/>
            <person name="Raley C."/>
            <person name="Palmer J.M."/>
            <person name="Garnica D."/>
            <person name="Upadhyaya N."/>
            <person name="Rathjen J."/>
            <person name="Taylor J.M."/>
            <person name="Park R.F."/>
            <person name="Dodds P.N."/>
            <person name="Hirsch C.D."/>
            <person name="Kianian S.F."/>
            <person name="Figueroa M."/>
        </authorList>
    </citation>
    <scope>NUCLEOTIDE SEQUENCE [LARGE SCALE GENOMIC DNA]</scope>
    <source>
        <strain evidence="2">12NC29</strain>
    </source>
</reference>
<feature type="compositionally biased region" description="Polar residues" evidence="1">
    <location>
        <begin position="22"/>
        <end position="46"/>
    </location>
</feature>
<organism evidence="2 3">
    <name type="scientific">Puccinia coronata f. sp. avenae</name>
    <dbReference type="NCBI Taxonomy" id="200324"/>
    <lineage>
        <taxon>Eukaryota</taxon>
        <taxon>Fungi</taxon>
        <taxon>Dikarya</taxon>
        <taxon>Basidiomycota</taxon>
        <taxon>Pucciniomycotina</taxon>
        <taxon>Pucciniomycetes</taxon>
        <taxon>Pucciniales</taxon>
        <taxon>Pucciniaceae</taxon>
        <taxon>Puccinia</taxon>
    </lineage>
</organism>
<evidence type="ECO:0000313" key="2">
    <source>
        <dbReference type="EMBL" id="PLW08556.1"/>
    </source>
</evidence>
<comment type="caution">
    <text evidence="2">The sequence shown here is derived from an EMBL/GenBank/DDBJ whole genome shotgun (WGS) entry which is preliminary data.</text>
</comment>